<dbReference type="GO" id="GO:0003676">
    <property type="term" value="F:nucleic acid binding"/>
    <property type="evidence" value="ECO:0007669"/>
    <property type="project" value="InterPro"/>
</dbReference>
<dbReference type="RefSeq" id="XP_033529925.1">
    <property type="nucleotide sequence ID" value="XM_033674523.1"/>
</dbReference>
<keyword evidence="2" id="KW-1185">Reference proteome</keyword>
<reference evidence="3" key="3">
    <citation type="submission" date="2025-04" db="UniProtKB">
        <authorList>
            <consortium name="RefSeq"/>
        </authorList>
    </citation>
    <scope>IDENTIFICATION</scope>
    <source>
        <strain evidence="3">CBS 781.70</strain>
    </source>
</reference>
<dbReference type="Gene3D" id="3.30.420.10">
    <property type="entry name" value="Ribonuclease H-like superfamily/Ribonuclease H"/>
    <property type="match status" value="1"/>
</dbReference>
<dbReference type="InterPro" id="IPR036397">
    <property type="entry name" value="RNaseH_sf"/>
</dbReference>
<evidence type="ECO:0000313" key="2">
    <source>
        <dbReference type="Proteomes" id="UP000504638"/>
    </source>
</evidence>
<evidence type="ECO:0000313" key="1">
    <source>
        <dbReference type="EMBL" id="KAF1808294.1"/>
    </source>
</evidence>
<proteinExistence type="predicted"/>
<dbReference type="Proteomes" id="UP000504638">
    <property type="component" value="Unplaced"/>
</dbReference>
<dbReference type="OrthoDB" id="3943628at2759"/>
<sequence length="92" mass="10725">MDSKLDTNLVIGNPFGVKRVYGGIKLLPCSWLRRRVPGPRIWLIVKEWKAQNGLKHYFNCASSPDLAIIENCFQAMKQHVRKYTHWDPDETQ</sequence>
<reference evidence="1 3" key="1">
    <citation type="submission" date="2020-01" db="EMBL/GenBank/DDBJ databases">
        <authorList>
            <consortium name="DOE Joint Genome Institute"/>
            <person name="Haridas S."/>
            <person name="Albert R."/>
            <person name="Binder M."/>
            <person name="Bloem J."/>
            <person name="Labutti K."/>
            <person name="Salamov A."/>
            <person name="Andreopoulos B."/>
            <person name="Baker S.E."/>
            <person name="Barry K."/>
            <person name="Bills G."/>
            <person name="Bluhm B.H."/>
            <person name="Cannon C."/>
            <person name="Castanera R."/>
            <person name="Culley D.E."/>
            <person name="Daum C."/>
            <person name="Ezra D."/>
            <person name="Gonzalez J.B."/>
            <person name="Henrissat B."/>
            <person name="Kuo A."/>
            <person name="Liang C."/>
            <person name="Lipzen A."/>
            <person name="Lutzoni F."/>
            <person name="Magnuson J."/>
            <person name="Mondo S."/>
            <person name="Nolan M."/>
            <person name="Ohm R."/>
            <person name="Pangilinan J."/>
            <person name="Park H.-J."/>
            <person name="Ramirez L."/>
            <person name="Alfaro M."/>
            <person name="Sun H."/>
            <person name="Tritt A."/>
            <person name="Yoshinaga Y."/>
            <person name="Zwiers L.-H."/>
            <person name="Turgeon B.G."/>
            <person name="Goodwin S.B."/>
            <person name="Spatafora J.W."/>
            <person name="Crous P.W."/>
            <person name="Grigoriev I.V."/>
        </authorList>
    </citation>
    <scope>NUCLEOTIDE SEQUENCE</scope>
    <source>
        <strain evidence="1 3">CBS 781.70</strain>
    </source>
</reference>
<dbReference type="GeneID" id="54415093"/>
<organism evidence="1">
    <name type="scientific">Eremomyces bilateralis CBS 781.70</name>
    <dbReference type="NCBI Taxonomy" id="1392243"/>
    <lineage>
        <taxon>Eukaryota</taxon>
        <taxon>Fungi</taxon>
        <taxon>Dikarya</taxon>
        <taxon>Ascomycota</taxon>
        <taxon>Pezizomycotina</taxon>
        <taxon>Dothideomycetes</taxon>
        <taxon>Dothideomycetes incertae sedis</taxon>
        <taxon>Eremomycetales</taxon>
        <taxon>Eremomycetaceae</taxon>
        <taxon>Eremomyces</taxon>
    </lineage>
</organism>
<protein>
    <submittedName>
        <fullName evidence="1 3">Uncharacterized protein</fullName>
    </submittedName>
</protein>
<name>A0A6G1FR76_9PEZI</name>
<reference evidence="3" key="2">
    <citation type="submission" date="2020-04" db="EMBL/GenBank/DDBJ databases">
        <authorList>
            <consortium name="NCBI Genome Project"/>
        </authorList>
    </citation>
    <scope>NUCLEOTIDE SEQUENCE</scope>
    <source>
        <strain evidence="3">CBS 781.70</strain>
    </source>
</reference>
<gene>
    <name evidence="1 3" type="ORF">P152DRAFT_225948</name>
</gene>
<dbReference type="EMBL" id="ML975186">
    <property type="protein sequence ID" value="KAF1808294.1"/>
    <property type="molecule type" value="Genomic_DNA"/>
</dbReference>
<accession>A0A6G1FR76</accession>
<evidence type="ECO:0000313" key="3">
    <source>
        <dbReference type="RefSeq" id="XP_033529925.1"/>
    </source>
</evidence>
<dbReference type="AlphaFoldDB" id="A0A6G1FR76"/>